<evidence type="ECO:0000256" key="6">
    <source>
        <dbReference type="ARBA" id="ARBA00022777"/>
    </source>
</evidence>
<evidence type="ECO:0000256" key="2">
    <source>
        <dbReference type="ARBA" id="ARBA00022527"/>
    </source>
</evidence>
<evidence type="ECO:0000256" key="12">
    <source>
        <dbReference type="SAM" id="Phobius"/>
    </source>
</evidence>
<organism evidence="15 16">
    <name type="scientific">Actinokineospora soli</name>
    <dbReference type="NCBI Taxonomy" id="1048753"/>
    <lineage>
        <taxon>Bacteria</taxon>
        <taxon>Bacillati</taxon>
        <taxon>Actinomycetota</taxon>
        <taxon>Actinomycetes</taxon>
        <taxon>Pseudonocardiales</taxon>
        <taxon>Pseudonocardiaceae</taxon>
        <taxon>Actinokineospora</taxon>
    </lineage>
</organism>
<keyword evidence="2" id="KW-0723">Serine/threonine-protein kinase</keyword>
<dbReference type="Pfam" id="PF03793">
    <property type="entry name" value="PASTA"/>
    <property type="match status" value="4"/>
</dbReference>
<dbReference type="PROSITE" id="PS00108">
    <property type="entry name" value="PROTEIN_KINASE_ST"/>
    <property type="match status" value="1"/>
</dbReference>
<dbReference type="PROSITE" id="PS00107">
    <property type="entry name" value="PROTEIN_KINASE_ATP"/>
    <property type="match status" value="1"/>
</dbReference>
<dbReference type="SMART" id="SM00740">
    <property type="entry name" value="PASTA"/>
    <property type="match status" value="4"/>
</dbReference>
<dbReference type="PANTHER" id="PTHR43289">
    <property type="entry name" value="MITOGEN-ACTIVATED PROTEIN KINASE KINASE KINASE 20-RELATED"/>
    <property type="match status" value="1"/>
</dbReference>
<evidence type="ECO:0000256" key="5">
    <source>
        <dbReference type="ARBA" id="ARBA00022741"/>
    </source>
</evidence>
<proteinExistence type="predicted"/>
<feature type="domain" description="Protein kinase" evidence="13">
    <location>
        <begin position="11"/>
        <end position="274"/>
    </location>
</feature>
<feature type="region of interest" description="Disordered" evidence="11">
    <location>
        <begin position="541"/>
        <end position="561"/>
    </location>
</feature>
<keyword evidence="5 10" id="KW-0547">Nucleotide-binding</keyword>
<keyword evidence="16" id="KW-1185">Reference proteome</keyword>
<feature type="binding site" evidence="10">
    <location>
        <position position="40"/>
    </location>
    <ligand>
        <name>ATP</name>
        <dbReference type="ChEBI" id="CHEBI:30616"/>
    </ligand>
</feature>
<dbReference type="NCBIfam" id="NF033483">
    <property type="entry name" value="PknB_PASTA_kin"/>
    <property type="match status" value="1"/>
</dbReference>
<evidence type="ECO:0000256" key="10">
    <source>
        <dbReference type="PROSITE-ProRule" id="PRU10141"/>
    </source>
</evidence>
<dbReference type="Gene3D" id="3.30.10.20">
    <property type="match status" value="4"/>
</dbReference>
<dbReference type="GO" id="GO:0016301">
    <property type="term" value="F:kinase activity"/>
    <property type="evidence" value="ECO:0007669"/>
    <property type="project" value="UniProtKB-KW"/>
</dbReference>
<evidence type="ECO:0000259" key="14">
    <source>
        <dbReference type="PROSITE" id="PS51178"/>
    </source>
</evidence>
<dbReference type="InterPro" id="IPR008271">
    <property type="entry name" value="Ser/Thr_kinase_AS"/>
</dbReference>
<dbReference type="PANTHER" id="PTHR43289:SF6">
    <property type="entry name" value="SERINE_THREONINE-PROTEIN KINASE NEKL-3"/>
    <property type="match status" value="1"/>
</dbReference>
<dbReference type="SUPFAM" id="SSF56112">
    <property type="entry name" value="Protein kinase-like (PK-like)"/>
    <property type="match status" value="1"/>
</dbReference>
<feature type="domain" description="PASTA" evidence="14">
    <location>
        <begin position="364"/>
        <end position="441"/>
    </location>
</feature>
<evidence type="ECO:0000256" key="8">
    <source>
        <dbReference type="ARBA" id="ARBA00047899"/>
    </source>
</evidence>
<keyword evidence="3" id="KW-0808">Transferase</keyword>
<evidence type="ECO:0000256" key="3">
    <source>
        <dbReference type="ARBA" id="ARBA00022679"/>
    </source>
</evidence>
<feature type="domain" description="PASTA" evidence="14">
    <location>
        <begin position="442"/>
        <end position="511"/>
    </location>
</feature>
<dbReference type="SMART" id="SM00220">
    <property type="entry name" value="S_TKc"/>
    <property type="match status" value="1"/>
</dbReference>
<dbReference type="CDD" id="cd14014">
    <property type="entry name" value="STKc_PknB_like"/>
    <property type="match status" value="1"/>
</dbReference>
<dbReference type="InterPro" id="IPR011009">
    <property type="entry name" value="Kinase-like_dom_sf"/>
</dbReference>
<dbReference type="InterPro" id="IPR005543">
    <property type="entry name" value="PASTA_dom"/>
</dbReference>
<name>A0ABW2TYX6_9PSEU</name>
<dbReference type="CDD" id="cd06577">
    <property type="entry name" value="PASTA_pknB"/>
    <property type="match status" value="4"/>
</dbReference>
<dbReference type="Gene3D" id="3.30.200.20">
    <property type="entry name" value="Phosphorylase Kinase, domain 1"/>
    <property type="match status" value="1"/>
</dbReference>
<evidence type="ECO:0000313" key="16">
    <source>
        <dbReference type="Proteomes" id="UP001596512"/>
    </source>
</evidence>
<keyword evidence="6 15" id="KW-0418">Kinase</keyword>
<reference evidence="16" key="1">
    <citation type="journal article" date="2019" name="Int. J. Syst. Evol. Microbiol.">
        <title>The Global Catalogue of Microorganisms (GCM) 10K type strain sequencing project: providing services to taxonomists for standard genome sequencing and annotation.</title>
        <authorList>
            <consortium name="The Broad Institute Genomics Platform"/>
            <consortium name="The Broad Institute Genome Sequencing Center for Infectious Disease"/>
            <person name="Wu L."/>
            <person name="Ma J."/>
        </authorList>
    </citation>
    <scope>NUCLEOTIDE SEQUENCE [LARGE SCALE GENOMIC DNA]</scope>
    <source>
        <strain evidence="16">JCM 17695</strain>
    </source>
</reference>
<dbReference type="PROSITE" id="PS50011">
    <property type="entry name" value="PROTEIN_KINASE_DOM"/>
    <property type="match status" value="1"/>
</dbReference>
<accession>A0ABW2TYX6</accession>
<dbReference type="Pfam" id="PF00069">
    <property type="entry name" value="Pkinase"/>
    <property type="match status" value="1"/>
</dbReference>
<evidence type="ECO:0000256" key="7">
    <source>
        <dbReference type="ARBA" id="ARBA00022840"/>
    </source>
</evidence>
<protein>
    <recommendedName>
        <fullName evidence="1">non-specific serine/threonine protein kinase</fullName>
        <ecNumber evidence="1">2.7.11.1</ecNumber>
    </recommendedName>
</protein>
<dbReference type="Proteomes" id="UP001596512">
    <property type="component" value="Unassembled WGS sequence"/>
</dbReference>
<feature type="domain" description="PASTA" evidence="14">
    <location>
        <begin position="581"/>
        <end position="651"/>
    </location>
</feature>
<evidence type="ECO:0000256" key="11">
    <source>
        <dbReference type="SAM" id="MobiDB-lite"/>
    </source>
</evidence>
<evidence type="ECO:0000256" key="4">
    <source>
        <dbReference type="ARBA" id="ARBA00022737"/>
    </source>
</evidence>
<keyword evidence="12" id="KW-1133">Transmembrane helix</keyword>
<evidence type="ECO:0000256" key="1">
    <source>
        <dbReference type="ARBA" id="ARBA00012513"/>
    </source>
</evidence>
<dbReference type="EMBL" id="JBHTEY010000004">
    <property type="protein sequence ID" value="MFC7618443.1"/>
    <property type="molecule type" value="Genomic_DNA"/>
</dbReference>
<dbReference type="Gene3D" id="1.10.510.10">
    <property type="entry name" value="Transferase(Phosphotransferase) domain 1"/>
    <property type="match status" value="1"/>
</dbReference>
<feature type="domain" description="PASTA" evidence="14">
    <location>
        <begin position="512"/>
        <end position="576"/>
    </location>
</feature>
<keyword evidence="4" id="KW-0677">Repeat</keyword>
<dbReference type="InterPro" id="IPR017441">
    <property type="entry name" value="Protein_kinase_ATP_BS"/>
</dbReference>
<feature type="transmembrane region" description="Helical" evidence="12">
    <location>
        <begin position="336"/>
        <end position="356"/>
    </location>
</feature>
<dbReference type="EC" id="2.7.11.1" evidence="1"/>
<evidence type="ECO:0000313" key="15">
    <source>
        <dbReference type="EMBL" id="MFC7618443.1"/>
    </source>
</evidence>
<keyword evidence="7 10" id="KW-0067">ATP-binding</keyword>
<sequence>MTTPRLLSNRYEIGETLGYGGMSEVHRGRDVRLGREVAVKVLRADLARDPQFQERFRREAQNAAALNHPAIVAVYDTGETLTEQGPLPYIVMEYVDGRTLRDIVKTEGPLSGQRAMEIMADVCAALDFSHRHGIVHRDVKPANVMINRSGAVKVMDFGIARAVADGQAAVTQTAAVIGTAQYLSPEQARGEQVDARSDVYATGCVLFELLTGEPPFTGDSPVAVAYQHVREDPRPPSQLNPRVSPQLDAIVLKAMSKGAANRYQSAAEMRTDIVRVLSGQRPAAPMVMTEDDRTAVLNAGRPAPVGGRHRPEALVDEYDDYYDDDEERRRKQRKTWLIVLAALLVAGLVGLLFWLLGKEDTPTGPNTVAVPDVVGQLEADARRALTGAGFEVERAEVPCEPQANGEPGRCGSDMIGRVIGTKPGANEQLAKGATVTYEVGVKPGKVTVPDVTKKTQEEATEALEKARLQVSATVGEEEVDDENLVGKVIKTNPAAGQSVDVGTSVSLTIGKKKAAVGVPNVIGQDYDTAADNLRAVGLNPQRRDVSSDQPEGTVVGQAPKDGEVAPGFTVVLDVSNGDQVDKPIEMPDLTGKTVEEAESELRNLGWTGRINQVRQTQDTCEDPVDTIFEQNPGPGQELAKDATVQVLVWRERPGCDVPGFPRG</sequence>
<dbReference type="PROSITE" id="PS51178">
    <property type="entry name" value="PASTA"/>
    <property type="match status" value="4"/>
</dbReference>
<evidence type="ECO:0000259" key="13">
    <source>
        <dbReference type="PROSITE" id="PS50011"/>
    </source>
</evidence>
<keyword evidence="12" id="KW-0812">Transmembrane</keyword>
<keyword evidence="12" id="KW-0472">Membrane</keyword>
<comment type="caution">
    <text evidence="15">The sequence shown here is derived from an EMBL/GenBank/DDBJ whole genome shotgun (WGS) entry which is preliminary data.</text>
</comment>
<dbReference type="InterPro" id="IPR000719">
    <property type="entry name" value="Prot_kinase_dom"/>
</dbReference>
<gene>
    <name evidence="15" type="primary">pknB</name>
    <name evidence="15" type="ORF">ACFQV2_38910</name>
</gene>
<comment type="catalytic activity">
    <reaction evidence="9">
        <text>L-seryl-[protein] + ATP = O-phospho-L-seryl-[protein] + ADP + H(+)</text>
        <dbReference type="Rhea" id="RHEA:17989"/>
        <dbReference type="Rhea" id="RHEA-COMP:9863"/>
        <dbReference type="Rhea" id="RHEA-COMP:11604"/>
        <dbReference type="ChEBI" id="CHEBI:15378"/>
        <dbReference type="ChEBI" id="CHEBI:29999"/>
        <dbReference type="ChEBI" id="CHEBI:30616"/>
        <dbReference type="ChEBI" id="CHEBI:83421"/>
        <dbReference type="ChEBI" id="CHEBI:456216"/>
        <dbReference type="EC" id="2.7.11.1"/>
    </reaction>
</comment>
<comment type="catalytic activity">
    <reaction evidence="8">
        <text>L-threonyl-[protein] + ATP = O-phospho-L-threonyl-[protein] + ADP + H(+)</text>
        <dbReference type="Rhea" id="RHEA:46608"/>
        <dbReference type="Rhea" id="RHEA-COMP:11060"/>
        <dbReference type="Rhea" id="RHEA-COMP:11605"/>
        <dbReference type="ChEBI" id="CHEBI:15378"/>
        <dbReference type="ChEBI" id="CHEBI:30013"/>
        <dbReference type="ChEBI" id="CHEBI:30616"/>
        <dbReference type="ChEBI" id="CHEBI:61977"/>
        <dbReference type="ChEBI" id="CHEBI:456216"/>
        <dbReference type="EC" id="2.7.11.1"/>
    </reaction>
</comment>
<evidence type="ECO:0000256" key="9">
    <source>
        <dbReference type="ARBA" id="ARBA00048679"/>
    </source>
</evidence>